<dbReference type="InterPro" id="IPR011330">
    <property type="entry name" value="Glyco_hydro/deAcase_b/a-brl"/>
</dbReference>
<gene>
    <name evidence="2" type="ORF">ACFOZY_09305</name>
</gene>
<dbReference type="RefSeq" id="WP_378154640.1">
    <property type="nucleotide sequence ID" value="NZ_JBHSEC010000019.1"/>
</dbReference>
<dbReference type="Gene3D" id="3.20.20.370">
    <property type="entry name" value="Glycoside hydrolase/deacetylase"/>
    <property type="match status" value="1"/>
</dbReference>
<evidence type="ECO:0000313" key="2">
    <source>
        <dbReference type="EMBL" id="MFC4410608.1"/>
    </source>
</evidence>
<name>A0ABV8X5D3_9LACT</name>
<accession>A0ABV8X5D3</accession>
<keyword evidence="3" id="KW-1185">Reference proteome</keyword>
<dbReference type="Proteomes" id="UP001595817">
    <property type="component" value="Unassembled WGS sequence"/>
</dbReference>
<dbReference type="EMBL" id="JBHSEC010000019">
    <property type="protein sequence ID" value="MFC4410608.1"/>
    <property type="molecule type" value="Genomic_DNA"/>
</dbReference>
<dbReference type="InterPro" id="IPR002509">
    <property type="entry name" value="NODB_dom"/>
</dbReference>
<protein>
    <submittedName>
        <fullName evidence="2">Polysaccharide deacetylase family protein</fullName>
    </submittedName>
</protein>
<organism evidence="2 3">
    <name type="scientific">Chungangia koreensis</name>
    <dbReference type="NCBI Taxonomy" id="752657"/>
    <lineage>
        <taxon>Bacteria</taxon>
        <taxon>Bacillati</taxon>
        <taxon>Bacillota</taxon>
        <taxon>Bacilli</taxon>
        <taxon>Lactobacillales</taxon>
        <taxon>Chungangia</taxon>
    </lineage>
</organism>
<reference evidence="3" key="1">
    <citation type="journal article" date="2019" name="Int. J. Syst. Evol. Microbiol.">
        <title>The Global Catalogue of Microorganisms (GCM) 10K type strain sequencing project: providing services to taxonomists for standard genome sequencing and annotation.</title>
        <authorList>
            <consortium name="The Broad Institute Genomics Platform"/>
            <consortium name="The Broad Institute Genome Sequencing Center for Infectious Disease"/>
            <person name="Wu L."/>
            <person name="Ma J."/>
        </authorList>
    </citation>
    <scope>NUCLEOTIDE SEQUENCE [LARGE SCALE GENOMIC DNA]</scope>
    <source>
        <strain evidence="3">CCUG 59778</strain>
    </source>
</reference>
<feature type="domain" description="NodB homology" evidence="1">
    <location>
        <begin position="182"/>
        <end position="369"/>
    </location>
</feature>
<dbReference type="SUPFAM" id="SSF88713">
    <property type="entry name" value="Glycoside hydrolase/deacetylase"/>
    <property type="match status" value="1"/>
</dbReference>
<sequence length="387" mass="44321">MLCPLNLYTWNKGERELKKIIAFAMLIMASFFLFTNEVQAEEQPERNIAVHDRVLSFEKGEVRLVDGKMVAPLEKFAAGIYAAVKYEHPIIIITKHEHVFTYNREAKITTWNGEPLMDSPIIEIDGQFYIQVRFFGEATGFKVDYLSDILTARLTRETYPSLSNKDFIHKWKEDHKPVVSGPTVYLTFDDGPNDFTLRNMETLQKHGVKATFFFVGKQINLYPNIVKATAKEGHTLGVHSMTHDRSKVYASSKAFIGEMNTARGLINNLTGISPTIARAPYGSKPYVTSAMRNELVAGKYKLWDWDVDSNDWKYSVDEYRKIITNVKEGVRKSRANDQHIVVLLHDRAQTAKALPEILTWLKAEGFNIEPYDPSHHVVQNFLKDNEL</sequence>
<comment type="caution">
    <text evidence="2">The sequence shown here is derived from an EMBL/GenBank/DDBJ whole genome shotgun (WGS) entry which is preliminary data.</text>
</comment>
<dbReference type="Pfam" id="PF01522">
    <property type="entry name" value="Polysacc_deac_1"/>
    <property type="match status" value="1"/>
</dbReference>
<proteinExistence type="predicted"/>
<evidence type="ECO:0000313" key="3">
    <source>
        <dbReference type="Proteomes" id="UP001595817"/>
    </source>
</evidence>
<dbReference type="InterPro" id="IPR012854">
    <property type="entry name" value="Cu_amine_oxidase-like_N"/>
</dbReference>
<dbReference type="PANTHER" id="PTHR10587:SF125">
    <property type="entry name" value="POLYSACCHARIDE DEACETYLASE YHEN-RELATED"/>
    <property type="match status" value="1"/>
</dbReference>
<dbReference type="CDD" id="cd10944">
    <property type="entry name" value="CE4_SmPgdA_like"/>
    <property type="match status" value="1"/>
</dbReference>
<dbReference type="PANTHER" id="PTHR10587">
    <property type="entry name" value="GLYCOSYL TRANSFERASE-RELATED"/>
    <property type="match status" value="1"/>
</dbReference>
<dbReference type="PROSITE" id="PS51677">
    <property type="entry name" value="NODB"/>
    <property type="match status" value="1"/>
</dbReference>
<dbReference type="InterPro" id="IPR050248">
    <property type="entry name" value="Polysacc_deacetylase_ArnD"/>
</dbReference>
<dbReference type="Pfam" id="PF07833">
    <property type="entry name" value="Cu_amine_oxidN1"/>
    <property type="match status" value="1"/>
</dbReference>
<evidence type="ECO:0000259" key="1">
    <source>
        <dbReference type="PROSITE" id="PS51677"/>
    </source>
</evidence>